<feature type="compositionally biased region" description="Acidic residues" evidence="12">
    <location>
        <begin position="30"/>
        <end position="43"/>
    </location>
</feature>
<evidence type="ECO:0000259" key="15">
    <source>
        <dbReference type="Pfam" id="PF02214"/>
    </source>
</evidence>
<dbReference type="FunFam" id="1.10.287.70:FF:000002">
    <property type="entry name" value="Potassium voltage-gated channel subfamily a member"/>
    <property type="match status" value="1"/>
</dbReference>
<feature type="compositionally biased region" description="Polar residues" evidence="12">
    <location>
        <begin position="1"/>
        <end position="10"/>
    </location>
</feature>
<evidence type="ECO:0000256" key="4">
    <source>
        <dbReference type="ARBA" id="ARBA00022692"/>
    </source>
</evidence>
<keyword evidence="3" id="KW-0633">Potassium transport</keyword>
<dbReference type="FunFam" id="1.20.120.350:FF:000074">
    <property type="entry name" value="SHaW family of potassium channels"/>
    <property type="match status" value="1"/>
</dbReference>
<dbReference type="OrthoDB" id="415460at2759"/>
<feature type="transmembrane region" description="Helical" evidence="13">
    <location>
        <begin position="414"/>
        <end position="437"/>
    </location>
</feature>
<sequence length="447" mass="50584">MHVITAQNTNNDKRFLSSGNHYTSNHVEDDNSGNESDSDEASQDDINDLTHHFLLECDEHICSRETCKRITLNVSGLRFETQVRTLKRLPDTLLGNDEKRKKFWDPNRGEYFFDRHRPSFPAILFFYQSGGRLVRPMEVPTDVFLGEIQFFEMGRSVINSYMKAEGFITETENHVMPKGSLSKKVWEFLEYPETSIAAKIFAGVSVTFIVLSTVSFCVETLPKYKNVGCINVTTLDSNGVKSKKLVPNFGHPLSVIESVVIAWFVLELILRFIFCPSRIAFLKNLINWIDVAAILPYFVYLFMYAASGKCKGEQDTMAVLRVLRVTRILKLSKHSEGLRILGKTLKTSMKELFMFVLFLGIGVIIFSGAMFYAEESIENTQFTSIPATFWWAVVSMTTVGYGDMYPEGVLGKLVGSMTVLMGLLAIALPVPVIVTNFNNFYRSAKNN</sequence>
<dbReference type="InterPro" id="IPR003968">
    <property type="entry name" value="K_chnl_volt-dep_Kv"/>
</dbReference>
<evidence type="ECO:0000256" key="2">
    <source>
        <dbReference type="ARBA" id="ARBA00022448"/>
    </source>
</evidence>
<gene>
    <name evidence="16" type="ORF">MCOR_38016</name>
</gene>
<dbReference type="InterPro" id="IPR027359">
    <property type="entry name" value="Volt_channel_dom_sf"/>
</dbReference>
<dbReference type="GO" id="GO:0001508">
    <property type="term" value="P:action potential"/>
    <property type="evidence" value="ECO:0007669"/>
    <property type="project" value="TreeGrafter"/>
</dbReference>
<evidence type="ECO:0000256" key="11">
    <source>
        <dbReference type="ARBA" id="ARBA00023303"/>
    </source>
</evidence>
<dbReference type="Gene3D" id="1.10.287.70">
    <property type="match status" value="1"/>
</dbReference>
<dbReference type="Proteomes" id="UP000507470">
    <property type="component" value="Unassembled WGS sequence"/>
</dbReference>
<organism evidence="16 17">
    <name type="scientific">Mytilus coruscus</name>
    <name type="common">Sea mussel</name>
    <dbReference type="NCBI Taxonomy" id="42192"/>
    <lineage>
        <taxon>Eukaryota</taxon>
        <taxon>Metazoa</taxon>
        <taxon>Spiralia</taxon>
        <taxon>Lophotrochozoa</taxon>
        <taxon>Mollusca</taxon>
        <taxon>Bivalvia</taxon>
        <taxon>Autobranchia</taxon>
        <taxon>Pteriomorphia</taxon>
        <taxon>Mytilida</taxon>
        <taxon>Mytiloidea</taxon>
        <taxon>Mytilidae</taxon>
        <taxon>Mytilinae</taxon>
        <taxon>Mytilus</taxon>
    </lineage>
</organism>
<evidence type="ECO:0000256" key="3">
    <source>
        <dbReference type="ARBA" id="ARBA00022538"/>
    </source>
</evidence>
<evidence type="ECO:0000256" key="6">
    <source>
        <dbReference type="ARBA" id="ARBA00022882"/>
    </source>
</evidence>
<keyword evidence="8 13" id="KW-1133">Transmembrane helix</keyword>
<keyword evidence="5" id="KW-0631">Potassium channel</keyword>
<evidence type="ECO:0000256" key="5">
    <source>
        <dbReference type="ARBA" id="ARBA00022826"/>
    </source>
</evidence>
<name>A0A6J8D892_MYTCO</name>
<evidence type="ECO:0008006" key="18">
    <source>
        <dbReference type="Google" id="ProtNLM"/>
    </source>
</evidence>
<evidence type="ECO:0000256" key="10">
    <source>
        <dbReference type="ARBA" id="ARBA00023136"/>
    </source>
</evidence>
<evidence type="ECO:0000256" key="12">
    <source>
        <dbReference type="SAM" id="MobiDB-lite"/>
    </source>
</evidence>
<keyword evidence="7" id="KW-0630">Potassium</keyword>
<keyword evidence="10 13" id="KW-0472">Membrane</keyword>
<dbReference type="GO" id="GO:0005251">
    <property type="term" value="F:delayed rectifier potassium channel activity"/>
    <property type="evidence" value="ECO:0007669"/>
    <property type="project" value="TreeGrafter"/>
</dbReference>
<dbReference type="FunFam" id="3.30.710.10:FF:000053">
    <property type="entry name" value="potassium voltage-gated channel subfamily A member 4"/>
    <property type="match status" value="1"/>
</dbReference>
<dbReference type="InterPro" id="IPR028325">
    <property type="entry name" value="VG_K_chnl"/>
</dbReference>
<dbReference type="InterPro" id="IPR003131">
    <property type="entry name" value="T1-type_BTB"/>
</dbReference>
<dbReference type="PRINTS" id="PR01496">
    <property type="entry name" value="SHAKERCHANEL"/>
</dbReference>
<evidence type="ECO:0000256" key="1">
    <source>
        <dbReference type="ARBA" id="ARBA00004141"/>
    </source>
</evidence>
<keyword evidence="9" id="KW-0406">Ion transport</keyword>
<dbReference type="GO" id="GO:0051260">
    <property type="term" value="P:protein homooligomerization"/>
    <property type="evidence" value="ECO:0007669"/>
    <property type="project" value="InterPro"/>
</dbReference>
<feature type="domain" description="Potassium channel tetramerisation-type BTB" evidence="15">
    <location>
        <begin position="70"/>
        <end position="159"/>
    </location>
</feature>
<accession>A0A6J8D892</accession>
<dbReference type="PRINTS" id="PR01491">
    <property type="entry name" value="KVCHANNEL"/>
</dbReference>
<keyword evidence="6" id="KW-0851">Voltage-gated channel</keyword>
<dbReference type="Gene3D" id="3.30.710.10">
    <property type="entry name" value="Potassium Channel Kv1.1, Chain A"/>
    <property type="match status" value="1"/>
</dbReference>
<dbReference type="EMBL" id="CACVKT020006919">
    <property type="protein sequence ID" value="CAC5404206.1"/>
    <property type="molecule type" value="Genomic_DNA"/>
</dbReference>
<dbReference type="Pfam" id="PF02214">
    <property type="entry name" value="BTB_2"/>
    <property type="match status" value="1"/>
</dbReference>
<feature type="transmembrane region" description="Helical" evidence="13">
    <location>
        <begin position="385"/>
        <end position="402"/>
    </location>
</feature>
<reference evidence="16 17" key="1">
    <citation type="submission" date="2020-06" db="EMBL/GenBank/DDBJ databases">
        <authorList>
            <person name="Li R."/>
            <person name="Bekaert M."/>
        </authorList>
    </citation>
    <scope>NUCLEOTIDE SEQUENCE [LARGE SCALE GENOMIC DNA]</scope>
    <source>
        <strain evidence="17">wild</strain>
    </source>
</reference>
<feature type="transmembrane region" description="Helical" evidence="13">
    <location>
        <begin position="352"/>
        <end position="373"/>
    </location>
</feature>
<evidence type="ECO:0000256" key="13">
    <source>
        <dbReference type="SAM" id="Phobius"/>
    </source>
</evidence>
<dbReference type="PRINTS" id="PR00169">
    <property type="entry name" value="KCHANNEL"/>
</dbReference>
<dbReference type="SUPFAM" id="SSF54695">
    <property type="entry name" value="POZ domain"/>
    <property type="match status" value="1"/>
</dbReference>
<feature type="region of interest" description="Disordered" evidence="12">
    <location>
        <begin position="1"/>
        <end position="43"/>
    </location>
</feature>
<dbReference type="InterPro" id="IPR003972">
    <property type="entry name" value="K_chnl_volt-dep_Kv1"/>
</dbReference>
<feature type="transmembrane region" description="Helical" evidence="13">
    <location>
        <begin position="196"/>
        <end position="216"/>
    </location>
</feature>
<dbReference type="PANTHER" id="PTHR11537:SF155">
    <property type="entry name" value="POTASSIUM VOLTAGE-GATED CHANNEL SUBFAMILY A MEMBER 7"/>
    <property type="match status" value="1"/>
</dbReference>
<feature type="transmembrane region" description="Helical" evidence="13">
    <location>
        <begin position="285"/>
        <end position="306"/>
    </location>
</feature>
<keyword evidence="11" id="KW-0407">Ion channel</keyword>
<dbReference type="Pfam" id="PF00520">
    <property type="entry name" value="Ion_trans"/>
    <property type="match status" value="1"/>
</dbReference>
<dbReference type="AlphaFoldDB" id="A0A6J8D892"/>
<evidence type="ECO:0000313" key="17">
    <source>
        <dbReference type="Proteomes" id="UP000507470"/>
    </source>
</evidence>
<protein>
    <recommendedName>
        <fullName evidence="18">KCNA1</fullName>
    </recommendedName>
</protein>
<keyword evidence="2" id="KW-0813">Transport</keyword>
<feature type="domain" description="Ion transport" evidence="14">
    <location>
        <begin position="199"/>
        <end position="444"/>
    </location>
</feature>
<evidence type="ECO:0000259" key="14">
    <source>
        <dbReference type="Pfam" id="PF00520"/>
    </source>
</evidence>
<dbReference type="GO" id="GO:0008076">
    <property type="term" value="C:voltage-gated potassium channel complex"/>
    <property type="evidence" value="ECO:0007669"/>
    <property type="project" value="InterPro"/>
</dbReference>
<dbReference type="PANTHER" id="PTHR11537">
    <property type="entry name" value="VOLTAGE-GATED POTASSIUM CHANNEL"/>
    <property type="match status" value="1"/>
</dbReference>
<dbReference type="SUPFAM" id="SSF81324">
    <property type="entry name" value="Voltage-gated potassium channels"/>
    <property type="match status" value="1"/>
</dbReference>
<dbReference type="Gene3D" id="1.20.120.350">
    <property type="entry name" value="Voltage-gated potassium channels. Chain C"/>
    <property type="match status" value="1"/>
</dbReference>
<evidence type="ECO:0000313" key="16">
    <source>
        <dbReference type="EMBL" id="CAC5404206.1"/>
    </source>
</evidence>
<evidence type="ECO:0000256" key="8">
    <source>
        <dbReference type="ARBA" id="ARBA00022989"/>
    </source>
</evidence>
<proteinExistence type="predicted"/>
<keyword evidence="4 13" id="KW-0812">Transmembrane</keyword>
<dbReference type="InterPro" id="IPR005821">
    <property type="entry name" value="Ion_trans_dom"/>
</dbReference>
<evidence type="ECO:0000256" key="7">
    <source>
        <dbReference type="ARBA" id="ARBA00022958"/>
    </source>
</evidence>
<dbReference type="InterPro" id="IPR011333">
    <property type="entry name" value="SKP1/BTB/POZ_sf"/>
</dbReference>
<evidence type="ECO:0000256" key="9">
    <source>
        <dbReference type="ARBA" id="ARBA00023065"/>
    </source>
</evidence>
<keyword evidence="17" id="KW-1185">Reference proteome</keyword>
<comment type="subcellular location">
    <subcellularLocation>
        <location evidence="1">Membrane</location>
        <topology evidence="1">Multi-pass membrane protein</topology>
    </subcellularLocation>
</comment>
<feature type="transmembrane region" description="Helical" evidence="13">
    <location>
        <begin position="253"/>
        <end position="273"/>
    </location>
</feature>